<dbReference type="EMBL" id="JAPCWZ010000009">
    <property type="protein sequence ID" value="KAK8851243.1"/>
    <property type="molecule type" value="Genomic_DNA"/>
</dbReference>
<accession>A0ABR2HQP5</accession>
<comment type="caution">
    <text evidence="1">The sequence shown here is derived from an EMBL/GenBank/DDBJ whole genome shotgun (WGS) entry which is preliminary data.</text>
</comment>
<sequence length="181" mass="20259">MAPSMFNQFHKHPDTKAIQAAGTVLADHIAASPKPEDAMSNAHWDLLMFSYQHPQSIDYALRVYDHACRLMPADLKSNYNNCTGEEAARKNLGMFFIYIPYEVGESLVARNWDYDGPEYANVTFARDEVVGADDAQLGKVIEKLVGIHELRDHTVFRWTVVGRAQALGVIQTGKGDRAHLP</sequence>
<protein>
    <submittedName>
        <fullName evidence="1">Uncharacterized protein</fullName>
    </submittedName>
</protein>
<evidence type="ECO:0000313" key="2">
    <source>
        <dbReference type="Proteomes" id="UP001390339"/>
    </source>
</evidence>
<proteinExistence type="predicted"/>
<gene>
    <name evidence="1" type="ORF">PGQ11_013722</name>
</gene>
<reference evidence="1 2" key="1">
    <citation type="journal article" date="2024" name="IMA Fungus">
        <title>Apiospora arundinis, a panoply of carbohydrate-active enzymes and secondary metabolites.</title>
        <authorList>
            <person name="Sorensen T."/>
            <person name="Petersen C."/>
            <person name="Muurmann A.T."/>
            <person name="Christiansen J.V."/>
            <person name="Brundto M.L."/>
            <person name="Overgaard C.K."/>
            <person name="Boysen A.T."/>
            <person name="Wollenberg R.D."/>
            <person name="Larsen T.O."/>
            <person name="Sorensen J.L."/>
            <person name="Nielsen K.L."/>
            <person name="Sondergaard T.E."/>
        </authorList>
    </citation>
    <scope>NUCLEOTIDE SEQUENCE [LARGE SCALE GENOMIC DNA]</scope>
    <source>
        <strain evidence="1 2">AAU 773</strain>
    </source>
</reference>
<keyword evidence="2" id="KW-1185">Reference proteome</keyword>
<evidence type="ECO:0000313" key="1">
    <source>
        <dbReference type="EMBL" id="KAK8851243.1"/>
    </source>
</evidence>
<dbReference type="Proteomes" id="UP001390339">
    <property type="component" value="Unassembled WGS sequence"/>
</dbReference>
<organism evidence="1 2">
    <name type="scientific">Apiospora arundinis</name>
    <dbReference type="NCBI Taxonomy" id="335852"/>
    <lineage>
        <taxon>Eukaryota</taxon>
        <taxon>Fungi</taxon>
        <taxon>Dikarya</taxon>
        <taxon>Ascomycota</taxon>
        <taxon>Pezizomycotina</taxon>
        <taxon>Sordariomycetes</taxon>
        <taxon>Xylariomycetidae</taxon>
        <taxon>Amphisphaeriales</taxon>
        <taxon>Apiosporaceae</taxon>
        <taxon>Apiospora</taxon>
    </lineage>
</organism>
<name>A0ABR2HQP5_9PEZI</name>